<keyword evidence="2" id="KW-1185">Reference proteome</keyword>
<evidence type="ECO:0000313" key="2">
    <source>
        <dbReference type="Proteomes" id="UP001055108"/>
    </source>
</evidence>
<dbReference type="AlphaFoldDB" id="A0AA37HV29"/>
<name>A0AA37HV29_9HYPH</name>
<sequence>MTVILAIAPADSAGRRCNRNTIREFRVSNYRIDFAREILGVPFTVGSVGIQRARDPERALRAAELRFARQHGVGDWRERADRAVIAEAGRP</sequence>
<comment type="caution">
    <text evidence="1">The sequence shown here is derived from an EMBL/GenBank/DDBJ whole genome shotgun (WGS) entry which is preliminary data.</text>
</comment>
<dbReference type="EMBL" id="BPQM01000185">
    <property type="protein sequence ID" value="GJD82031.1"/>
    <property type="molecule type" value="Genomic_DNA"/>
</dbReference>
<protein>
    <submittedName>
        <fullName evidence="1">Uncharacterized protein</fullName>
    </submittedName>
</protein>
<reference evidence="1" key="1">
    <citation type="journal article" date="2016" name="Front. Microbiol.">
        <title>Genome Sequence of the Piezophilic, Mesophilic Sulfate-Reducing Bacterium Desulfovibrio indicus J2T.</title>
        <authorList>
            <person name="Cao J."/>
            <person name="Maignien L."/>
            <person name="Shao Z."/>
            <person name="Alain K."/>
            <person name="Jebbar M."/>
        </authorList>
    </citation>
    <scope>NUCLEOTIDE SEQUENCE</scope>
    <source>
        <strain evidence="1">NBRC 103626</strain>
    </source>
</reference>
<accession>A0AA37HV29</accession>
<reference evidence="1" key="2">
    <citation type="submission" date="2021-08" db="EMBL/GenBank/DDBJ databases">
        <authorList>
            <person name="Tani A."/>
            <person name="Ola A."/>
            <person name="Ogura Y."/>
            <person name="Katsura K."/>
            <person name="Hayashi T."/>
        </authorList>
    </citation>
    <scope>NUCLEOTIDE SEQUENCE</scope>
    <source>
        <strain evidence="1">NBRC 103626</strain>
    </source>
</reference>
<organism evidence="1 2">
    <name type="scientific">Methylobacterium gregans</name>
    <dbReference type="NCBI Taxonomy" id="374424"/>
    <lineage>
        <taxon>Bacteria</taxon>
        <taxon>Pseudomonadati</taxon>
        <taxon>Pseudomonadota</taxon>
        <taxon>Alphaproteobacteria</taxon>
        <taxon>Hyphomicrobiales</taxon>
        <taxon>Methylobacteriaceae</taxon>
        <taxon>Methylobacterium</taxon>
    </lineage>
</organism>
<proteinExistence type="predicted"/>
<evidence type="ECO:0000313" key="1">
    <source>
        <dbReference type="EMBL" id="GJD82031.1"/>
    </source>
</evidence>
<gene>
    <name evidence="1" type="ORF">NBEOAGPD_5290</name>
</gene>
<dbReference type="Proteomes" id="UP001055108">
    <property type="component" value="Unassembled WGS sequence"/>
</dbReference>